<dbReference type="SMART" id="SM01043">
    <property type="entry name" value="BTAD"/>
    <property type="match status" value="1"/>
</dbReference>
<evidence type="ECO:0000256" key="2">
    <source>
        <dbReference type="ARBA" id="ARBA00023015"/>
    </source>
</evidence>
<protein>
    <submittedName>
        <fullName evidence="6">BTAD domain-containing putative transcriptional regulator</fullName>
    </submittedName>
</protein>
<evidence type="ECO:0000256" key="4">
    <source>
        <dbReference type="ARBA" id="ARBA00023163"/>
    </source>
</evidence>
<dbReference type="SUPFAM" id="SSF48452">
    <property type="entry name" value="TPR-like"/>
    <property type="match status" value="1"/>
</dbReference>
<dbReference type="InterPro" id="IPR000792">
    <property type="entry name" value="Tscrpt_reg_LuxR_C"/>
</dbReference>
<dbReference type="InterPro" id="IPR051677">
    <property type="entry name" value="AfsR-DnrI-RedD_regulator"/>
</dbReference>
<organism evidence="6 7">
    <name type="scientific">Amycolatopsis halotolerans</name>
    <dbReference type="NCBI Taxonomy" id="330083"/>
    <lineage>
        <taxon>Bacteria</taxon>
        <taxon>Bacillati</taxon>
        <taxon>Actinomycetota</taxon>
        <taxon>Actinomycetes</taxon>
        <taxon>Pseudonocardiales</taxon>
        <taxon>Pseudonocardiaceae</taxon>
        <taxon>Amycolatopsis</taxon>
    </lineage>
</organism>
<dbReference type="SMART" id="SM00862">
    <property type="entry name" value="Trans_reg_C"/>
    <property type="match status" value="1"/>
</dbReference>
<accession>A0ABV7QEI4</accession>
<dbReference type="Gene3D" id="1.10.10.10">
    <property type="entry name" value="Winged helix-like DNA-binding domain superfamily/Winged helix DNA-binding domain"/>
    <property type="match status" value="2"/>
</dbReference>
<dbReference type="EMBL" id="JBHRWI010000015">
    <property type="protein sequence ID" value="MFC3510634.1"/>
    <property type="molecule type" value="Genomic_DNA"/>
</dbReference>
<dbReference type="PANTHER" id="PTHR35807:SF1">
    <property type="entry name" value="TRANSCRIPTIONAL REGULATOR REDD"/>
    <property type="match status" value="1"/>
</dbReference>
<dbReference type="Proteomes" id="UP001595764">
    <property type="component" value="Unassembled WGS sequence"/>
</dbReference>
<keyword evidence="4" id="KW-0804">Transcription</keyword>
<sequence length="464" mass="49320">MEFQLLGPLEARPSSGTRIELRATKPGALLALLLLHANAWVRVDQLIAGIWHEQAVPASALRNLRSYVWQLRQSVGERLESRPGGYRIKVLPGELDTELVETLAESGRAALAEAAYETAAERLSAALGHWRGEPFEGLEFDGARAAAANWEERRAELRCLLAEAYLASDRATDAITLLREVADRDPLRESAWARLVLALQQAGRPAEALAAFEHARKLLARELGWEPGPELVAAQRKVLQERQPGTGAKLSLVAGGGSAPRPAGIDGLLASAASEVLIMCATVGPGPAEVVRRLGQATLRPGVRYRVLCPDSARLSGALGGLALAGADVRTVADVPMDALVVDRSAAVLPDDRAGSSSAAVFRLPGVVAATAGLFDRIWPEAVPLIPTGLDDREGAAGLTRRERDLLTLLCSGSTDESAAARLDISVRTVRRMVADIMNRLGARSRFQAGAKAAGRGWLMAEAG</sequence>
<dbReference type="PROSITE" id="PS50043">
    <property type="entry name" value="HTH_LUXR_2"/>
    <property type="match status" value="1"/>
</dbReference>
<name>A0ABV7QEI4_9PSEU</name>
<dbReference type="SUPFAM" id="SSF46894">
    <property type="entry name" value="C-terminal effector domain of the bipartite response regulators"/>
    <property type="match status" value="2"/>
</dbReference>
<dbReference type="CDD" id="cd06170">
    <property type="entry name" value="LuxR_C_like"/>
    <property type="match status" value="1"/>
</dbReference>
<comment type="similarity">
    <text evidence="1">Belongs to the AfsR/DnrI/RedD regulatory family.</text>
</comment>
<dbReference type="PANTHER" id="PTHR35807">
    <property type="entry name" value="TRANSCRIPTIONAL REGULATOR REDD-RELATED"/>
    <property type="match status" value="1"/>
</dbReference>
<keyword evidence="3" id="KW-0238">DNA-binding</keyword>
<dbReference type="Pfam" id="PF00196">
    <property type="entry name" value="GerE"/>
    <property type="match status" value="1"/>
</dbReference>
<dbReference type="InterPro" id="IPR036388">
    <property type="entry name" value="WH-like_DNA-bd_sf"/>
</dbReference>
<dbReference type="InterPro" id="IPR001867">
    <property type="entry name" value="OmpR/PhoB-type_DNA-bd"/>
</dbReference>
<dbReference type="RefSeq" id="WP_377868634.1">
    <property type="nucleotide sequence ID" value="NZ_JBHMAY010000007.1"/>
</dbReference>
<dbReference type="CDD" id="cd15831">
    <property type="entry name" value="BTAD"/>
    <property type="match status" value="1"/>
</dbReference>
<evidence type="ECO:0000256" key="1">
    <source>
        <dbReference type="ARBA" id="ARBA00005820"/>
    </source>
</evidence>
<dbReference type="InterPro" id="IPR005158">
    <property type="entry name" value="BTAD"/>
</dbReference>
<gene>
    <name evidence="6" type="ORF">ACFORO_10710</name>
</gene>
<dbReference type="SMART" id="SM00421">
    <property type="entry name" value="HTH_LUXR"/>
    <property type="match status" value="1"/>
</dbReference>
<evidence type="ECO:0000256" key="3">
    <source>
        <dbReference type="ARBA" id="ARBA00023125"/>
    </source>
</evidence>
<dbReference type="Gene3D" id="1.25.40.10">
    <property type="entry name" value="Tetratricopeptide repeat domain"/>
    <property type="match status" value="1"/>
</dbReference>
<keyword evidence="2" id="KW-0805">Transcription regulation</keyword>
<dbReference type="Pfam" id="PF03704">
    <property type="entry name" value="BTAD"/>
    <property type="match status" value="1"/>
</dbReference>
<comment type="caution">
    <text evidence="6">The sequence shown here is derived from an EMBL/GenBank/DDBJ whole genome shotgun (WGS) entry which is preliminary data.</text>
</comment>
<evidence type="ECO:0000313" key="6">
    <source>
        <dbReference type="EMBL" id="MFC3510634.1"/>
    </source>
</evidence>
<reference evidence="7" key="1">
    <citation type="journal article" date="2019" name="Int. J. Syst. Evol. Microbiol.">
        <title>The Global Catalogue of Microorganisms (GCM) 10K type strain sequencing project: providing services to taxonomists for standard genome sequencing and annotation.</title>
        <authorList>
            <consortium name="The Broad Institute Genomics Platform"/>
            <consortium name="The Broad Institute Genome Sequencing Center for Infectious Disease"/>
            <person name="Wu L."/>
            <person name="Ma J."/>
        </authorList>
    </citation>
    <scope>NUCLEOTIDE SEQUENCE [LARGE SCALE GENOMIC DNA]</scope>
    <source>
        <strain evidence="7">CGMCC 4.7682</strain>
    </source>
</reference>
<proteinExistence type="inferred from homology"/>
<keyword evidence="7" id="KW-1185">Reference proteome</keyword>
<dbReference type="PRINTS" id="PR00038">
    <property type="entry name" value="HTHLUXR"/>
</dbReference>
<feature type="domain" description="HTH luxR-type" evidence="5">
    <location>
        <begin position="392"/>
        <end position="457"/>
    </location>
</feature>
<evidence type="ECO:0000313" key="7">
    <source>
        <dbReference type="Proteomes" id="UP001595764"/>
    </source>
</evidence>
<dbReference type="InterPro" id="IPR016032">
    <property type="entry name" value="Sig_transdc_resp-reg_C-effctor"/>
</dbReference>
<evidence type="ECO:0000259" key="5">
    <source>
        <dbReference type="PROSITE" id="PS50043"/>
    </source>
</evidence>
<dbReference type="InterPro" id="IPR011990">
    <property type="entry name" value="TPR-like_helical_dom_sf"/>
</dbReference>